<organism evidence="5 6">
    <name type="scientific">Prorocentrum cordatum</name>
    <dbReference type="NCBI Taxonomy" id="2364126"/>
    <lineage>
        <taxon>Eukaryota</taxon>
        <taxon>Sar</taxon>
        <taxon>Alveolata</taxon>
        <taxon>Dinophyceae</taxon>
        <taxon>Prorocentrales</taxon>
        <taxon>Prorocentraceae</taxon>
        <taxon>Prorocentrum</taxon>
    </lineage>
</organism>
<dbReference type="InterPro" id="IPR036400">
    <property type="entry name" value="Cyt_B5-like_heme/steroid_sf"/>
</dbReference>
<accession>A0ABN9X5B1</accession>
<proteinExistence type="predicted"/>
<keyword evidence="2" id="KW-0812">Transmembrane</keyword>
<reference evidence="5" key="1">
    <citation type="submission" date="2023-10" db="EMBL/GenBank/DDBJ databases">
        <authorList>
            <person name="Chen Y."/>
            <person name="Shah S."/>
            <person name="Dougan E. K."/>
            <person name="Thang M."/>
            <person name="Chan C."/>
        </authorList>
    </citation>
    <scope>NUCLEOTIDE SEQUENCE [LARGE SCALE GENOMIC DNA]</scope>
</reference>
<keyword evidence="2" id="KW-0472">Membrane</keyword>
<dbReference type="EMBL" id="CAUYUJ010019910">
    <property type="protein sequence ID" value="CAK0894515.1"/>
    <property type="molecule type" value="Genomic_DNA"/>
</dbReference>
<dbReference type="InterPro" id="IPR053100">
    <property type="entry name" value="Cytochrome_b5-related"/>
</dbReference>
<evidence type="ECO:0000256" key="1">
    <source>
        <dbReference type="SAM" id="MobiDB-lite"/>
    </source>
</evidence>
<keyword evidence="2" id="KW-1133">Transmembrane helix</keyword>
<evidence type="ECO:0000259" key="4">
    <source>
        <dbReference type="Pfam" id="PF00487"/>
    </source>
</evidence>
<evidence type="ECO:0000259" key="3">
    <source>
        <dbReference type="Pfam" id="PF00173"/>
    </source>
</evidence>
<dbReference type="InterPro" id="IPR001199">
    <property type="entry name" value="Cyt_B5-like_heme/steroid-bd"/>
</dbReference>
<feature type="compositionally biased region" description="Basic residues" evidence="1">
    <location>
        <begin position="13"/>
        <end position="27"/>
    </location>
</feature>
<dbReference type="Proteomes" id="UP001189429">
    <property type="component" value="Unassembled WGS sequence"/>
</dbReference>
<dbReference type="Gene3D" id="3.10.120.10">
    <property type="entry name" value="Cytochrome b5-like heme/steroid binding domain"/>
    <property type="match status" value="1"/>
</dbReference>
<sequence>MADKGKGGDKGKGKGAKSKGKGPRPHANHYYIDGKVYDFSEWKNIHPGGPAFFAVSYQRDISAAVHAYHAYPERLTPILEKYEVNMADFDNKEPREILTQDMNAPAFILPPNFDARRDVPTYDWDKPFMGKLRKKLFTPEMQRKIRAADKAFDVTAACLLAVHVFVSFPALYLNILPGWLWIVLQFLTRTSLAGVGHYFCHRKAGDGQSGWGLYLFDMQYVGASTVLSDGHVMLHHLYTETPADVKRTVFNFMITIPRLLRVPLFTAQKFGEFFTGHLLRQKDYATAYEHGFWMRLKIGCKKMCKGNRGIHSLMVAEFLWAALCSKIHLWFLQFFFVVWISIFQIVASHDFEVVREDQEYKNLDWGIFQIQHALDTYVTGIKYIDIFLSAGLSCHRAHHVLPYQKSGFANIVSEECVKETCKEFGVEWAPARNLILDRFLPLMFHYLTVPAQIPAHPKAIIIGGGGVKGFFLEHLQPDVIIKGLKDVARGFSGASI</sequence>
<protein>
    <recommendedName>
        <fullName evidence="7">Cytochrome b5 heme-binding domain-containing protein</fullName>
    </recommendedName>
</protein>
<gene>
    <name evidence="5" type="ORF">PCOR1329_LOCUS73547</name>
</gene>
<feature type="domain" description="Cytochrome b5 heme-binding" evidence="3">
    <location>
        <begin position="32"/>
        <end position="82"/>
    </location>
</feature>
<dbReference type="Pfam" id="PF00487">
    <property type="entry name" value="FA_desaturase"/>
    <property type="match status" value="1"/>
</dbReference>
<feature type="region of interest" description="Disordered" evidence="1">
    <location>
        <begin position="1"/>
        <end position="27"/>
    </location>
</feature>
<dbReference type="PANTHER" id="PTHR16740:SF1">
    <property type="entry name" value="CYTOCHROME B5-RELATED PROTEIN-RELATED"/>
    <property type="match status" value="1"/>
</dbReference>
<dbReference type="SUPFAM" id="SSF55856">
    <property type="entry name" value="Cytochrome b5-like heme/steroid binding domain"/>
    <property type="match status" value="1"/>
</dbReference>
<evidence type="ECO:0000256" key="2">
    <source>
        <dbReference type="SAM" id="Phobius"/>
    </source>
</evidence>
<keyword evidence="6" id="KW-1185">Reference proteome</keyword>
<feature type="compositionally biased region" description="Basic and acidic residues" evidence="1">
    <location>
        <begin position="1"/>
        <end position="12"/>
    </location>
</feature>
<dbReference type="InterPro" id="IPR005804">
    <property type="entry name" value="FA_desaturase_dom"/>
</dbReference>
<feature type="transmembrane region" description="Helical" evidence="2">
    <location>
        <begin position="318"/>
        <end position="342"/>
    </location>
</feature>
<feature type="domain" description="Fatty acid desaturase" evidence="4">
    <location>
        <begin position="175"/>
        <end position="404"/>
    </location>
</feature>
<evidence type="ECO:0000313" key="6">
    <source>
        <dbReference type="Proteomes" id="UP001189429"/>
    </source>
</evidence>
<comment type="caution">
    <text evidence="5">The sequence shown here is derived from an EMBL/GenBank/DDBJ whole genome shotgun (WGS) entry which is preliminary data.</text>
</comment>
<evidence type="ECO:0000313" key="5">
    <source>
        <dbReference type="EMBL" id="CAK0894515.1"/>
    </source>
</evidence>
<name>A0ABN9X5B1_9DINO</name>
<evidence type="ECO:0008006" key="7">
    <source>
        <dbReference type="Google" id="ProtNLM"/>
    </source>
</evidence>
<feature type="transmembrane region" description="Helical" evidence="2">
    <location>
        <begin position="179"/>
        <end position="200"/>
    </location>
</feature>
<dbReference type="PANTHER" id="PTHR16740">
    <property type="entry name" value="CYTOCHROME B5-RELATED PROTEIN-RELATED"/>
    <property type="match status" value="1"/>
</dbReference>
<dbReference type="Pfam" id="PF00173">
    <property type="entry name" value="Cyt-b5"/>
    <property type="match status" value="1"/>
</dbReference>
<feature type="transmembrane region" description="Helical" evidence="2">
    <location>
        <begin position="151"/>
        <end position="173"/>
    </location>
</feature>